<dbReference type="GO" id="GO:0032259">
    <property type="term" value="P:methylation"/>
    <property type="evidence" value="ECO:0007669"/>
    <property type="project" value="UniProtKB-KW"/>
</dbReference>
<evidence type="ECO:0000313" key="3">
    <source>
        <dbReference type="Proteomes" id="UP000727407"/>
    </source>
</evidence>
<protein>
    <submittedName>
        <fullName evidence="2">rRNA methyltransferase 3, mitochondrial</fullName>
    </submittedName>
</protein>
<dbReference type="EMBL" id="QNUK01000886">
    <property type="protein sequence ID" value="KAF5888968.1"/>
    <property type="molecule type" value="Genomic_DNA"/>
</dbReference>
<dbReference type="InterPro" id="IPR051259">
    <property type="entry name" value="rRNA_Methyltransferase"/>
</dbReference>
<accession>A0A8J4T5V4</accession>
<dbReference type="SUPFAM" id="SSF75217">
    <property type="entry name" value="alpha/beta knot"/>
    <property type="match status" value="1"/>
</dbReference>
<dbReference type="OrthoDB" id="270651at2759"/>
<comment type="caution">
    <text evidence="2">The sequence shown here is derived from an EMBL/GenBank/DDBJ whole genome shotgun (WGS) entry which is preliminary data.</text>
</comment>
<dbReference type="InterPro" id="IPR029064">
    <property type="entry name" value="Ribosomal_eL30-like_sf"/>
</dbReference>
<keyword evidence="2" id="KW-0808">Transferase</keyword>
<feature type="non-terminal residue" evidence="2">
    <location>
        <position position="263"/>
    </location>
</feature>
<dbReference type="PANTHER" id="PTHR43191">
    <property type="entry name" value="RRNA METHYLTRANSFERASE 3"/>
    <property type="match status" value="1"/>
</dbReference>
<feature type="region of interest" description="Disordered" evidence="1">
    <location>
        <begin position="61"/>
        <end position="101"/>
    </location>
</feature>
<dbReference type="InterPro" id="IPR029028">
    <property type="entry name" value="Alpha/beta_knot_MTases"/>
</dbReference>
<dbReference type="AlphaFoldDB" id="A0A8J4T5V4"/>
<dbReference type="Proteomes" id="UP000727407">
    <property type="component" value="Unassembled WGS sequence"/>
</dbReference>
<evidence type="ECO:0000256" key="1">
    <source>
        <dbReference type="SAM" id="MobiDB-lite"/>
    </source>
</evidence>
<keyword evidence="2" id="KW-0489">Methyltransferase</keyword>
<organism evidence="2 3">
    <name type="scientific">Clarias magur</name>
    <name type="common">Asian catfish</name>
    <name type="synonym">Macropteronotus magur</name>
    <dbReference type="NCBI Taxonomy" id="1594786"/>
    <lineage>
        <taxon>Eukaryota</taxon>
        <taxon>Metazoa</taxon>
        <taxon>Chordata</taxon>
        <taxon>Craniata</taxon>
        <taxon>Vertebrata</taxon>
        <taxon>Euteleostomi</taxon>
        <taxon>Actinopterygii</taxon>
        <taxon>Neopterygii</taxon>
        <taxon>Teleostei</taxon>
        <taxon>Ostariophysi</taxon>
        <taxon>Siluriformes</taxon>
        <taxon>Clariidae</taxon>
        <taxon>Clarias</taxon>
    </lineage>
</organism>
<dbReference type="Gene3D" id="3.40.1280.10">
    <property type="match status" value="1"/>
</dbReference>
<dbReference type="PANTHER" id="PTHR43191:SF2">
    <property type="entry name" value="RRNA METHYLTRANSFERASE 3, MITOCHONDRIAL"/>
    <property type="match status" value="1"/>
</dbReference>
<reference evidence="2" key="1">
    <citation type="submission" date="2020-07" db="EMBL/GenBank/DDBJ databases">
        <title>Clarias magur genome sequencing, assembly and annotation.</title>
        <authorList>
            <person name="Kushwaha B."/>
            <person name="Kumar R."/>
            <person name="Das P."/>
            <person name="Joshi C.G."/>
            <person name="Kumar D."/>
            <person name="Nagpure N.S."/>
            <person name="Pandey M."/>
            <person name="Agarwal S."/>
            <person name="Srivastava S."/>
            <person name="Singh M."/>
            <person name="Sahoo L."/>
            <person name="Jayasankar P."/>
            <person name="Meher P.K."/>
            <person name="Koringa P.G."/>
            <person name="Iquebal M.A."/>
            <person name="Das S.P."/>
            <person name="Bit A."/>
            <person name="Patnaik S."/>
            <person name="Patel N."/>
            <person name="Shah T.M."/>
            <person name="Hinsu A."/>
            <person name="Jena J.K."/>
        </authorList>
    </citation>
    <scope>NUCLEOTIDE SEQUENCE</scope>
    <source>
        <strain evidence="2">CIFAMagur01</strain>
        <tissue evidence="2">Testis</tissue>
    </source>
</reference>
<dbReference type="GO" id="GO:0008168">
    <property type="term" value="F:methyltransferase activity"/>
    <property type="evidence" value="ECO:0007669"/>
    <property type="project" value="UniProtKB-KW"/>
</dbReference>
<dbReference type="Gene3D" id="3.30.1330.30">
    <property type="match status" value="1"/>
</dbReference>
<sequence>MATLMRCPRGVWTILGSAPTVRISKRFVRTASRRAPGSFPSSSYEDDPINLKSGVKHEQVKDAEGLRHACPPSAPESGLDHRDATGSHHEKIKSKRANPGLFNKPQCFHQMEVLRYETAQPDDVRVTRLVNLARSKKLREQQSKILLEGRRLISGALDAGASPLTIFFSTLERLQDLPLNKIAHASLVKVKMEDVQIWPDHSALDMIAIFKRPEVSRMSFSEETRGKALPLTLICDNVRDPGNLGATLRCAAAAGCHSVLLST</sequence>
<feature type="compositionally biased region" description="Basic and acidic residues" evidence="1">
    <location>
        <begin position="78"/>
        <end position="89"/>
    </location>
</feature>
<keyword evidence="3" id="KW-1185">Reference proteome</keyword>
<evidence type="ECO:0000313" key="2">
    <source>
        <dbReference type="EMBL" id="KAF5888968.1"/>
    </source>
</evidence>
<dbReference type="GO" id="GO:0003723">
    <property type="term" value="F:RNA binding"/>
    <property type="evidence" value="ECO:0007669"/>
    <property type="project" value="TreeGrafter"/>
</dbReference>
<gene>
    <name evidence="2" type="ORF">DAT39_021338</name>
</gene>
<dbReference type="SUPFAM" id="SSF55315">
    <property type="entry name" value="L30e-like"/>
    <property type="match status" value="1"/>
</dbReference>
<dbReference type="InterPro" id="IPR029026">
    <property type="entry name" value="tRNA_m1G_MTases_N"/>
</dbReference>
<proteinExistence type="predicted"/>
<name>A0A8J4T5V4_CLAMG</name>